<evidence type="ECO:0000313" key="9">
    <source>
        <dbReference type="Proteomes" id="UP000317935"/>
    </source>
</evidence>
<dbReference type="CDD" id="cd01189">
    <property type="entry name" value="INT_ICEBs1_C_like"/>
    <property type="match status" value="1"/>
</dbReference>
<evidence type="ECO:0000256" key="2">
    <source>
        <dbReference type="ARBA" id="ARBA00023125"/>
    </source>
</evidence>
<evidence type="ECO:0000256" key="1">
    <source>
        <dbReference type="ARBA" id="ARBA00022908"/>
    </source>
</evidence>
<evidence type="ECO:0000313" key="8">
    <source>
        <dbReference type="EMBL" id="BCD69784.1"/>
    </source>
</evidence>
<feature type="domain" description="Tyr recombinase" evidence="5">
    <location>
        <begin position="185"/>
        <end position="368"/>
    </location>
</feature>
<dbReference type="Proteomes" id="UP000317935">
    <property type="component" value="Chromosome"/>
</dbReference>
<dbReference type="GO" id="GO:0006310">
    <property type="term" value="P:DNA recombination"/>
    <property type="evidence" value="ECO:0007669"/>
    <property type="project" value="UniProtKB-KW"/>
</dbReference>
<dbReference type="Gene3D" id="1.10.443.10">
    <property type="entry name" value="Intergrase catalytic core"/>
    <property type="match status" value="1"/>
</dbReference>
<dbReference type="InterPro" id="IPR010998">
    <property type="entry name" value="Integrase_recombinase_N"/>
</dbReference>
<feature type="domain" description="Core-binding (CB)" evidence="6">
    <location>
        <begin position="84"/>
        <end position="163"/>
    </location>
</feature>
<evidence type="ECO:0000256" key="4">
    <source>
        <dbReference type="PROSITE-ProRule" id="PRU01248"/>
    </source>
</evidence>
<dbReference type="InterPro" id="IPR002104">
    <property type="entry name" value="Integrase_catalytic"/>
</dbReference>
<reference evidence="7 10" key="2">
    <citation type="submission" date="2020-04" db="EMBL/GenBank/DDBJ databases">
        <title>Genomic analysis of gastric non-Helicobacter pylori Helicobacters isolated in Japan.</title>
        <authorList>
            <person name="Suzuki M."/>
            <person name="Rimbara E."/>
        </authorList>
    </citation>
    <scope>NUCLEOTIDE SEQUENCE [LARGE SCALE GENOMIC DNA]</scope>
    <source>
        <strain evidence="7 10">NHP19-0020</strain>
    </source>
</reference>
<accession>A0A6J4CXH3</accession>
<keyword evidence="10" id="KW-1185">Reference proteome</keyword>
<dbReference type="PROSITE" id="PS51898">
    <property type="entry name" value="TYR_RECOMBINASE"/>
    <property type="match status" value="1"/>
</dbReference>
<evidence type="ECO:0000256" key="3">
    <source>
        <dbReference type="ARBA" id="ARBA00023172"/>
    </source>
</evidence>
<dbReference type="InterPro" id="IPR044068">
    <property type="entry name" value="CB"/>
</dbReference>
<dbReference type="EMBL" id="AP023036">
    <property type="protein sequence ID" value="BCD45982.1"/>
    <property type="molecule type" value="Genomic_DNA"/>
</dbReference>
<keyword evidence="1" id="KW-0229">DNA integration</keyword>
<dbReference type="PANTHER" id="PTHR30349:SF36">
    <property type="entry name" value="PROPHAGE INTEGRASE INTR-RELATED"/>
    <property type="match status" value="1"/>
</dbReference>
<sequence length="375" mass="43568">MTRAKQLDSFNKFRTKEIQMRVYTRKDQLYAEYYTEEGKRVRKSLGLKDTESNRAKLDHQLEDRIKAAQARKRFIDPLETPLSTTLEEFKERYIGYKQSSQYSIANRLKAIVKLLDVDVHMPTAKLNHEHMKNFYKGLVENNYNTNSIVHLTTLLKSLLDFSVSRGQLEKTPYYKQKILIAPAPKKIEVFSLDQVLEILRACDQPYLKTYLSIAFFSGMRVGEILALTWGDMDFENHTININKALNGLGQVTTPKTANSIRVIDMLPIIEKRLKEFSLFMDVINNDTPIFGTNPKLQAIMAKQWARLLESLELQHIKLYSTRHTFASIMLERGEEPLWVSSTLGHKNLQITYKVYAKYIPQQHKPRATFLEGVEI</sequence>
<dbReference type="PANTHER" id="PTHR30349">
    <property type="entry name" value="PHAGE INTEGRASE-RELATED"/>
    <property type="match status" value="1"/>
</dbReference>
<keyword evidence="2 4" id="KW-0238">DNA-binding</keyword>
<dbReference type="GO" id="GO:0015074">
    <property type="term" value="P:DNA integration"/>
    <property type="evidence" value="ECO:0007669"/>
    <property type="project" value="UniProtKB-KW"/>
</dbReference>
<protein>
    <submittedName>
        <fullName evidence="8">Integrase</fullName>
    </submittedName>
</protein>
<dbReference type="AlphaFoldDB" id="A0A6J4CXH3"/>
<dbReference type="GO" id="GO:0003677">
    <property type="term" value="F:DNA binding"/>
    <property type="evidence" value="ECO:0007669"/>
    <property type="project" value="UniProtKB-UniRule"/>
</dbReference>
<evidence type="ECO:0000259" key="5">
    <source>
        <dbReference type="PROSITE" id="PS51898"/>
    </source>
</evidence>
<dbReference type="Gene3D" id="1.10.150.130">
    <property type="match status" value="1"/>
</dbReference>
<gene>
    <name evidence="7" type="ORF">NHP190020_10210</name>
    <name evidence="8" type="ORF">SNTW_04290</name>
</gene>
<dbReference type="InterPro" id="IPR050090">
    <property type="entry name" value="Tyrosine_recombinase_XerCD"/>
</dbReference>
<dbReference type="Proteomes" id="UP000509742">
    <property type="component" value="Chromosome"/>
</dbReference>
<keyword evidence="3" id="KW-0233">DNA recombination</keyword>
<organism evidence="8 9">
    <name type="scientific">Helicobacter suis</name>
    <dbReference type="NCBI Taxonomy" id="104628"/>
    <lineage>
        <taxon>Bacteria</taxon>
        <taxon>Pseudomonadati</taxon>
        <taxon>Campylobacterota</taxon>
        <taxon>Epsilonproteobacteria</taxon>
        <taxon>Campylobacterales</taxon>
        <taxon>Helicobacteraceae</taxon>
        <taxon>Helicobacter</taxon>
    </lineage>
</organism>
<reference evidence="8 9" key="1">
    <citation type="submission" date="2019-06" db="EMBL/GenBank/DDBJ databases">
        <title>Complete genome sequence of Helicobacter suis SNTW101c.</title>
        <authorList>
            <person name="Rimbara E."/>
            <person name="Suzuki M."/>
            <person name="Matsui H."/>
            <person name="Nakamura M."/>
            <person name="Mori S."/>
            <person name="Shibayama K."/>
        </authorList>
    </citation>
    <scope>NUCLEOTIDE SEQUENCE [LARGE SCALE GENOMIC DNA]</scope>
    <source>
        <strain evidence="8 9">SNTW101c</strain>
    </source>
</reference>
<proteinExistence type="predicted"/>
<dbReference type="Pfam" id="PF00589">
    <property type="entry name" value="Phage_integrase"/>
    <property type="match status" value="1"/>
</dbReference>
<evidence type="ECO:0000313" key="10">
    <source>
        <dbReference type="Proteomes" id="UP000509742"/>
    </source>
</evidence>
<evidence type="ECO:0000259" key="6">
    <source>
        <dbReference type="PROSITE" id="PS51900"/>
    </source>
</evidence>
<dbReference type="PROSITE" id="PS51900">
    <property type="entry name" value="CB"/>
    <property type="match status" value="1"/>
</dbReference>
<dbReference type="InterPro" id="IPR013762">
    <property type="entry name" value="Integrase-like_cat_sf"/>
</dbReference>
<dbReference type="SUPFAM" id="SSF56349">
    <property type="entry name" value="DNA breaking-rejoining enzymes"/>
    <property type="match status" value="1"/>
</dbReference>
<dbReference type="EMBL" id="AP019774">
    <property type="protein sequence ID" value="BCD69784.1"/>
    <property type="molecule type" value="Genomic_DNA"/>
</dbReference>
<name>A0A6J4CXH3_9HELI</name>
<evidence type="ECO:0000313" key="7">
    <source>
        <dbReference type="EMBL" id="BCD45982.1"/>
    </source>
</evidence>
<dbReference type="InterPro" id="IPR011010">
    <property type="entry name" value="DNA_brk_join_enz"/>
</dbReference>